<reference evidence="1" key="1">
    <citation type="submission" date="2018-07" db="EMBL/GenBank/DDBJ databases">
        <authorList>
            <person name="Quirk P.G."/>
            <person name="Krulwich T.A."/>
        </authorList>
    </citation>
    <scope>NUCLEOTIDE SEQUENCE</scope>
</reference>
<name>A0A380THF2_9ZZZZ</name>
<proteinExistence type="predicted"/>
<accession>A0A380THF2</accession>
<sequence>MTDPKSGRPCQPKPLGQHRKCNVLLRQAAENNLRSRPLREGWCPRPELNRDHTFRKRALYPFELRGLMRFKHLRKIGA</sequence>
<evidence type="ECO:0000313" key="1">
    <source>
        <dbReference type="EMBL" id="SUS07598.1"/>
    </source>
</evidence>
<organism evidence="1">
    <name type="scientific">metagenome</name>
    <dbReference type="NCBI Taxonomy" id="256318"/>
    <lineage>
        <taxon>unclassified sequences</taxon>
        <taxon>metagenomes</taxon>
    </lineage>
</organism>
<dbReference type="AlphaFoldDB" id="A0A380THF2"/>
<gene>
    <name evidence="1" type="ORF">DF3PB_470009</name>
</gene>
<dbReference type="EMBL" id="UIDG01000412">
    <property type="protein sequence ID" value="SUS07598.1"/>
    <property type="molecule type" value="Genomic_DNA"/>
</dbReference>
<protein>
    <submittedName>
        <fullName evidence="1">Uncharacterized protein</fullName>
    </submittedName>
</protein>